<dbReference type="Proteomes" id="UP000236161">
    <property type="component" value="Unassembled WGS sequence"/>
</dbReference>
<name>A0A2I0A9U6_9ASPA</name>
<protein>
    <submittedName>
        <fullName evidence="1">Uncharacterized protein</fullName>
    </submittedName>
</protein>
<organism evidence="1 2">
    <name type="scientific">Apostasia shenzhenica</name>
    <dbReference type="NCBI Taxonomy" id="1088818"/>
    <lineage>
        <taxon>Eukaryota</taxon>
        <taxon>Viridiplantae</taxon>
        <taxon>Streptophyta</taxon>
        <taxon>Embryophyta</taxon>
        <taxon>Tracheophyta</taxon>
        <taxon>Spermatophyta</taxon>
        <taxon>Magnoliopsida</taxon>
        <taxon>Liliopsida</taxon>
        <taxon>Asparagales</taxon>
        <taxon>Orchidaceae</taxon>
        <taxon>Apostasioideae</taxon>
        <taxon>Apostasia</taxon>
    </lineage>
</organism>
<evidence type="ECO:0000313" key="1">
    <source>
        <dbReference type="EMBL" id="PKA52295.1"/>
    </source>
</evidence>
<evidence type="ECO:0000313" key="2">
    <source>
        <dbReference type="Proteomes" id="UP000236161"/>
    </source>
</evidence>
<keyword evidence="2" id="KW-1185">Reference proteome</keyword>
<accession>A0A2I0A9U6</accession>
<dbReference type="EMBL" id="KZ452008">
    <property type="protein sequence ID" value="PKA52295.1"/>
    <property type="molecule type" value="Genomic_DNA"/>
</dbReference>
<reference evidence="1 2" key="1">
    <citation type="journal article" date="2017" name="Nature">
        <title>The Apostasia genome and the evolution of orchids.</title>
        <authorList>
            <person name="Zhang G.Q."/>
            <person name="Liu K.W."/>
            <person name="Li Z."/>
            <person name="Lohaus R."/>
            <person name="Hsiao Y.Y."/>
            <person name="Niu S.C."/>
            <person name="Wang J.Y."/>
            <person name="Lin Y.C."/>
            <person name="Xu Q."/>
            <person name="Chen L.J."/>
            <person name="Yoshida K."/>
            <person name="Fujiwara S."/>
            <person name="Wang Z.W."/>
            <person name="Zhang Y.Q."/>
            <person name="Mitsuda N."/>
            <person name="Wang M."/>
            <person name="Liu G.H."/>
            <person name="Pecoraro L."/>
            <person name="Huang H.X."/>
            <person name="Xiao X.J."/>
            <person name="Lin M."/>
            <person name="Wu X.Y."/>
            <person name="Wu W.L."/>
            <person name="Chen Y.Y."/>
            <person name="Chang S.B."/>
            <person name="Sakamoto S."/>
            <person name="Ohme-Takagi M."/>
            <person name="Yagi M."/>
            <person name="Zeng S.J."/>
            <person name="Shen C.Y."/>
            <person name="Yeh C.M."/>
            <person name="Luo Y.B."/>
            <person name="Tsai W.C."/>
            <person name="Van de Peer Y."/>
            <person name="Liu Z.J."/>
        </authorList>
    </citation>
    <scope>NUCLEOTIDE SEQUENCE [LARGE SCALE GENOMIC DNA]</scope>
    <source>
        <strain evidence="2">cv. Shenzhen</strain>
        <tissue evidence="1">Stem</tissue>
    </source>
</reference>
<proteinExistence type="predicted"/>
<gene>
    <name evidence="1" type="ORF">AXF42_Ash010191</name>
</gene>
<dbReference type="AlphaFoldDB" id="A0A2I0A9U6"/>
<sequence>MLRHVARIPAPHRRAQFHLAFFHLYPQKSQLLPSHLALLPSSATPLERHRQQPAGPSLVALSSAADFYSSIGVIFAVED</sequence>